<keyword evidence="3" id="KW-0804">Transcription</keyword>
<proteinExistence type="predicted"/>
<dbReference type="InterPro" id="IPR036388">
    <property type="entry name" value="WH-like_DNA-bd_sf"/>
</dbReference>
<dbReference type="InterPro" id="IPR019887">
    <property type="entry name" value="Tscrpt_reg_AsnC/Lrp_C"/>
</dbReference>
<reference evidence="7 8" key="2">
    <citation type="journal article" date="2016" name="Genome Announc.">
        <title>Draft Genome Sequences of Streptomyces scabiei S58, Streptomyces turgidiscabies T45, and Streptomyces acidiscabies a10, the Pathogens of Potato Common Scab, Isolated in Japan.</title>
        <authorList>
            <person name="Tomihama T."/>
            <person name="Nishi Y."/>
            <person name="Sakai M."/>
            <person name="Ikenaga M."/>
            <person name="Okubo T."/>
            <person name="Ikeda S."/>
        </authorList>
    </citation>
    <scope>NUCLEOTIDE SEQUENCE [LARGE SCALE GENOMIC DNA]</scope>
    <source>
        <strain evidence="7 8">S58</strain>
    </source>
</reference>
<name>A0A100JV03_STRSC</name>
<dbReference type="EMBL" id="BCMM01000038">
    <property type="protein sequence ID" value="GAQ66174.1"/>
    <property type="molecule type" value="Genomic_DNA"/>
</dbReference>
<evidence type="ECO:0000256" key="1">
    <source>
        <dbReference type="ARBA" id="ARBA00023015"/>
    </source>
</evidence>
<dbReference type="SUPFAM" id="SSF46785">
    <property type="entry name" value="Winged helix' DNA-binding domain"/>
    <property type="match status" value="2"/>
</dbReference>
<accession>A0A100JV03</accession>
<feature type="region of interest" description="Disordered" evidence="4">
    <location>
        <begin position="161"/>
        <end position="199"/>
    </location>
</feature>
<comment type="caution">
    <text evidence="7">The sequence shown here is derived from an EMBL/GenBank/DDBJ whole genome shotgun (WGS) entry which is preliminary data.</text>
</comment>
<dbReference type="Gene3D" id="1.10.10.10">
    <property type="entry name" value="Winged helix-like DNA-binding domain superfamily/Winged helix DNA-binding domain"/>
    <property type="match status" value="2"/>
</dbReference>
<dbReference type="InterPro" id="IPR036390">
    <property type="entry name" value="WH_DNA-bd_sf"/>
</dbReference>
<evidence type="ECO:0000259" key="6">
    <source>
        <dbReference type="Pfam" id="PF13404"/>
    </source>
</evidence>
<dbReference type="GO" id="GO:0043565">
    <property type="term" value="F:sequence-specific DNA binding"/>
    <property type="evidence" value="ECO:0007669"/>
    <property type="project" value="InterPro"/>
</dbReference>
<gene>
    <name evidence="7" type="ORF">SsS58_06604</name>
</gene>
<organism evidence="7 8">
    <name type="scientific">Streptomyces scabiei</name>
    <dbReference type="NCBI Taxonomy" id="1930"/>
    <lineage>
        <taxon>Bacteria</taxon>
        <taxon>Bacillati</taxon>
        <taxon>Actinomycetota</taxon>
        <taxon>Actinomycetes</taxon>
        <taxon>Kitasatosporales</taxon>
        <taxon>Streptomycetaceae</taxon>
        <taxon>Streptomyces</taxon>
    </lineage>
</organism>
<dbReference type="InterPro" id="IPR011008">
    <property type="entry name" value="Dimeric_a/b-barrel"/>
</dbReference>
<feature type="domain" description="HTH asnC-type" evidence="6">
    <location>
        <begin position="19"/>
        <end position="56"/>
    </location>
</feature>
<dbReference type="Proteomes" id="UP000067448">
    <property type="component" value="Unassembled WGS sequence"/>
</dbReference>
<feature type="compositionally biased region" description="Pro residues" evidence="4">
    <location>
        <begin position="182"/>
        <end position="191"/>
    </location>
</feature>
<keyword evidence="1" id="KW-0805">Transcription regulation</keyword>
<evidence type="ECO:0000259" key="5">
    <source>
        <dbReference type="Pfam" id="PF01037"/>
    </source>
</evidence>
<feature type="domain" description="Transcription regulator AsnC/Lrp ligand binding" evidence="5">
    <location>
        <begin position="258"/>
        <end position="325"/>
    </location>
</feature>
<dbReference type="Pfam" id="PF01037">
    <property type="entry name" value="AsnC_trans_reg"/>
    <property type="match status" value="1"/>
</dbReference>
<dbReference type="InterPro" id="IPR019888">
    <property type="entry name" value="Tscrpt_reg_AsnC-like"/>
</dbReference>
<evidence type="ECO:0000313" key="7">
    <source>
        <dbReference type="EMBL" id="GAQ66174.1"/>
    </source>
</evidence>
<dbReference type="PANTHER" id="PTHR30154:SF34">
    <property type="entry name" value="TRANSCRIPTIONAL REGULATOR AZLB"/>
    <property type="match status" value="1"/>
</dbReference>
<dbReference type="PANTHER" id="PTHR30154">
    <property type="entry name" value="LEUCINE-RESPONSIVE REGULATORY PROTEIN"/>
    <property type="match status" value="1"/>
</dbReference>
<dbReference type="GO" id="GO:0043200">
    <property type="term" value="P:response to amino acid"/>
    <property type="evidence" value="ECO:0007669"/>
    <property type="project" value="TreeGrafter"/>
</dbReference>
<dbReference type="Pfam" id="PF13404">
    <property type="entry name" value="HTH_AsnC-type"/>
    <property type="match status" value="2"/>
</dbReference>
<reference evidence="8" key="3">
    <citation type="submission" date="2016-02" db="EMBL/GenBank/DDBJ databases">
        <title>Draft genome of pathogenic Streptomyces sp. in Japan.</title>
        <authorList>
            <person name="Tomihama T."/>
            <person name="Ikenaga M."/>
            <person name="Sakai M."/>
            <person name="Okubo T."/>
            <person name="Ikeda S."/>
        </authorList>
    </citation>
    <scope>NUCLEOTIDE SEQUENCE [LARGE SCALE GENOMIC DNA]</scope>
    <source>
        <strain evidence="8">S58</strain>
    </source>
</reference>
<reference evidence="8" key="1">
    <citation type="submission" date="2015-11" db="EMBL/GenBank/DDBJ databases">
        <authorList>
            <consortium name="Cross-ministerial Strategic Innovation Promotion Program (SIP) consortium"/>
            <person name="Tomihama T."/>
            <person name="Ikenaga M."/>
            <person name="Sakai M."/>
            <person name="Okubo T."/>
            <person name="Ikeda S."/>
        </authorList>
    </citation>
    <scope>NUCLEOTIDE SEQUENCE [LARGE SCALE GENOMIC DNA]</scope>
    <source>
        <strain evidence="8">S58</strain>
    </source>
</reference>
<protein>
    <submittedName>
        <fullName evidence="7">DNA-binding transcriptional regulator AsnC</fullName>
    </submittedName>
</protein>
<feature type="domain" description="HTH asnC-type" evidence="6">
    <location>
        <begin position="196"/>
        <end position="233"/>
    </location>
</feature>
<sequence>MNKNLYWHPAGWQAFPMNDDVDGKILHALQCAPRAPFRRIGEVTGVSEQTAARRYHVLRRNGVMRVIGQVNPAVYGQAHWVARIRSRPDRVGPLADSLAKRPDIAYANLASGGSEIICMIRSPVEAHRDDVLLRQLPRSASVLDVGIDLLLHPFGETGTSEWSGYGAGLTPDQVRQLTGDRPPTPAGPPRPPTDEDTPLLDALAEDGRTTHTRLAQLTGWSNARVARRLEALETSGTLFYDVELLPERLGHTLNATLWLRVAPARLKQAGEELARHAEVAFAGAISGRHNLMVSVICRDAEDFYRYLTTDVAAIDGIDAYEVSIRVRRLKQAASLIYQGRLVHPTST</sequence>
<dbReference type="Gene3D" id="3.30.70.920">
    <property type="match status" value="1"/>
</dbReference>
<evidence type="ECO:0000256" key="4">
    <source>
        <dbReference type="SAM" id="MobiDB-lite"/>
    </source>
</evidence>
<dbReference type="GO" id="GO:0005829">
    <property type="term" value="C:cytosol"/>
    <property type="evidence" value="ECO:0007669"/>
    <property type="project" value="TreeGrafter"/>
</dbReference>
<evidence type="ECO:0000256" key="3">
    <source>
        <dbReference type="ARBA" id="ARBA00023163"/>
    </source>
</evidence>
<dbReference type="InterPro" id="IPR000485">
    <property type="entry name" value="AsnC-type_HTH_dom"/>
</dbReference>
<evidence type="ECO:0000256" key="2">
    <source>
        <dbReference type="ARBA" id="ARBA00023125"/>
    </source>
</evidence>
<keyword evidence="2 7" id="KW-0238">DNA-binding</keyword>
<dbReference type="AlphaFoldDB" id="A0A100JV03"/>
<dbReference type="SUPFAM" id="SSF54909">
    <property type="entry name" value="Dimeric alpha+beta barrel"/>
    <property type="match status" value="1"/>
</dbReference>
<evidence type="ECO:0000313" key="8">
    <source>
        <dbReference type="Proteomes" id="UP000067448"/>
    </source>
</evidence>
<dbReference type="SMART" id="SM00344">
    <property type="entry name" value="HTH_ASNC"/>
    <property type="match status" value="2"/>
</dbReference>